<dbReference type="EMBL" id="CP021358">
    <property type="protein sequence ID" value="ART63903.1"/>
    <property type="molecule type" value="Genomic_DNA"/>
</dbReference>
<dbReference type="RefSeq" id="WP_086901046.1">
    <property type="nucleotide sequence ID" value="NZ_CP021358.1"/>
</dbReference>
<organism evidence="1 2">
    <name type="scientific">Kushneria marisflavi</name>
    <dbReference type="NCBI Taxonomy" id="157779"/>
    <lineage>
        <taxon>Bacteria</taxon>
        <taxon>Pseudomonadati</taxon>
        <taxon>Pseudomonadota</taxon>
        <taxon>Gammaproteobacteria</taxon>
        <taxon>Oceanospirillales</taxon>
        <taxon>Halomonadaceae</taxon>
        <taxon>Kushneria</taxon>
    </lineage>
</organism>
<sequence length="370" mass="41197">MAAASNSVVHLTMRYQKTELSIGSGVIYKHGSDYFIVTAWHNLAGRHSETLKPLSKKLAIPDNVVVNLAVSVATFGVVTRHSITIPLVDEDKSLFYIHPENYPRVDVAAIPFDPGATFLSEVYLSTGECRDMNFSPVMKVHGGETTEICPIQSYLVPNSEVIEKWFNSVDVTEELFIPGYPHNVQDFYSQPVWKRATIASSVQQGWNREPKFLIDSASKSGMSGSPVLYYNPNGRVQIRGSTYQLNQEAVILAGIYVGRIGVQGEMDPQIGTVWKKSVIDEIIEAEHFEKLPYEIELSHDEMVDNMQGILATCSFQGLQNIKNPELPSRYYVRRSLMEKICGRASSENALAAVLDAAEKYDGELIPDENA</sequence>
<dbReference type="KEGG" id="kma:B9H00_13270"/>
<evidence type="ECO:0000313" key="1">
    <source>
        <dbReference type="EMBL" id="ART63903.1"/>
    </source>
</evidence>
<name>A0A240US47_9GAMM</name>
<dbReference type="SUPFAM" id="SSF50494">
    <property type="entry name" value="Trypsin-like serine proteases"/>
    <property type="match status" value="1"/>
</dbReference>
<reference evidence="1 2" key="1">
    <citation type="submission" date="2017-05" db="EMBL/GenBank/DDBJ databases">
        <authorList>
            <person name="Song R."/>
            <person name="Chenine A.L."/>
            <person name="Ruprecht R.M."/>
        </authorList>
    </citation>
    <scope>NUCLEOTIDE SEQUENCE [LARGE SCALE GENOMIC DNA]</scope>
    <source>
        <strain evidence="1">SW32</strain>
    </source>
</reference>
<dbReference type="Proteomes" id="UP000194457">
    <property type="component" value="Chromosome"/>
</dbReference>
<protein>
    <submittedName>
        <fullName evidence="1">Uncharacterized protein</fullName>
    </submittedName>
</protein>
<keyword evidence="2" id="KW-1185">Reference proteome</keyword>
<gene>
    <name evidence="1" type="ORF">B9H00_13270</name>
</gene>
<proteinExistence type="predicted"/>
<evidence type="ECO:0000313" key="2">
    <source>
        <dbReference type="Proteomes" id="UP000194457"/>
    </source>
</evidence>
<dbReference type="OrthoDB" id="7191282at2"/>
<accession>A0A240US47</accession>
<dbReference type="InterPro" id="IPR009003">
    <property type="entry name" value="Peptidase_S1_PA"/>
</dbReference>
<dbReference type="AlphaFoldDB" id="A0A240US47"/>